<dbReference type="InterPro" id="IPR000014">
    <property type="entry name" value="PAS"/>
</dbReference>
<reference evidence="17 18" key="1">
    <citation type="submission" date="2019-10" db="EMBL/GenBank/DDBJ databases">
        <title>Nonomuraea sp. nov., isolated from Phyllanthus amarus.</title>
        <authorList>
            <person name="Klykleung N."/>
            <person name="Tanasupawat S."/>
        </authorList>
    </citation>
    <scope>NUCLEOTIDE SEQUENCE [LARGE SCALE GENOMIC DNA]</scope>
    <source>
        <strain evidence="17 18">PA1-10</strain>
    </source>
</reference>
<dbReference type="SMART" id="SM00331">
    <property type="entry name" value="PP2C_SIG"/>
    <property type="match status" value="1"/>
</dbReference>
<keyword evidence="8" id="KW-0067">ATP-binding</keyword>
<protein>
    <recommendedName>
        <fullName evidence="1">protein-serine/threonine phosphatase</fullName>
        <ecNumber evidence="1">3.1.3.16</ecNumber>
    </recommendedName>
    <alternativeName>
        <fullName evidence="15">Protein-serine/threonine phosphatase</fullName>
    </alternativeName>
    <alternativeName>
        <fullName evidence="14">Serine/threonine-protein kinase</fullName>
    </alternativeName>
</protein>
<evidence type="ECO:0000256" key="15">
    <source>
        <dbReference type="ARBA" id="ARBA00081350"/>
    </source>
</evidence>
<organism evidence="17 18">
    <name type="scientific">Nonomuraea phyllanthi</name>
    <dbReference type="NCBI Taxonomy" id="2219224"/>
    <lineage>
        <taxon>Bacteria</taxon>
        <taxon>Bacillati</taxon>
        <taxon>Actinomycetota</taxon>
        <taxon>Actinomycetes</taxon>
        <taxon>Streptosporangiales</taxon>
        <taxon>Streptosporangiaceae</taxon>
        <taxon>Nonomuraea</taxon>
    </lineage>
</organism>
<dbReference type="SMART" id="SM00086">
    <property type="entry name" value="PAC"/>
    <property type="match status" value="1"/>
</dbReference>
<evidence type="ECO:0000256" key="8">
    <source>
        <dbReference type="ARBA" id="ARBA00022840"/>
    </source>
</evidence>
<dbReference type="PANTHER" id="PTHR43156">
    <property type="entry name" value="STAGE II SPORULATION PROTEIN E-RELATED"/>
    <property type="match status" value="1"/>
</dbReference>
<keyword evidence="2" id="KW-0597">Phosphoprotein</keyword>
<dbReference type="Gene3D" id="3.30.450.40">
    <property type="match status" value="1"/>
</dbReference>
<evidence type="ECO:0000259" key="16">
    <source>
        <dbReference type="PROSITE" id="PS50112"/>
    </source>
</evidence>
<sequence length="686" mass="74991">MGEQARHGGGLPLRAFDPAPVGVAVTSGPDHELVYINDAFRTMLGDRTLGIPFFEAFDDLVQRGYVSHFDRVYRTGESLALSEAPFELSGQGYERYATCSWSRISLGDGVDGVLMMVTEVTDRVDAVRASELVGSSRTRFLRHYQSLLKVETRYRSLMAVETQVLVVADPVGDVVEPSPGLQRMTGQSWEEMRGEGWQDTVHPDDLGRVKDVIAEAARTATRFDVVMRLRMADGTYRHIRLVSQPVLSHGVLVEWVGVCSDVEQEWQEARQAELLEQAATATANVAHLDEVLTMLTHVIVPNVLDGCGIYLVPEFDGELPEPLVVQRFVSIVRRDLEPAPQPGTVVLTGGWSGFVEAVRTRRPVHRTFPAGRPPPGLAPPAAEEWFRRTGANSAALVPVIVDGSVAAVLDAVVCGDREPIGETDVELLNRLVDHAHAHLSNAMRFQRTQRVALAFQQYLLSDPPEIPGLEITARYRPSATVAEIGGDWYDCFRLPDGSAVLTIGDVAGHDLTAATTMSQLRNMLRGLAMDRDEPPGDILRRLDVATESLYDGVTATCVLARLERCRGVGWRLTYSVAGHPPPLLVTREGEARYLDSLGDPLLGVAGDQPRTTAVAHLPPESTLLLYTDGLVENPGEHLDEGLERLIRNASSLAREPLDVLCDQLLARLSMAAKDDIAMIALRPPGG</sequence>
<evidence type="ECO:0000313" key="17">
    <source>
        <dbReference type="EMBL" id="KAB8188577.1"/>
    </source>
</evidence>
<dbReference type="SUPFAM" id="SSF55785">
    <property type="entry name" value="PYP-like sensor domain (PAS domain)"/>
    <property type="match status" value="2"/>
</dbReference>
<evidence type="ECO:0000256" key="9">
    <source>
        <dbReference type="ARBA" id="ARBA00022842"/>
    </source>
</evidence>
<dbReference type="InterPro" id="IPR036457">
    <property type="entry name" value="PPM-type-like_dom_sf"/>
</dbReference>
<evidence type="ECO:0000256" key="1">
    <source>
        <dbReference type="ARBA" id="ARBA00013081"/>
    </source>
</evidence>
<evidence type="ECO:0000256" key="3">
    <source>
        <dbReference type="ARBA" id="ARBA00022679"/>
    </source>
</evidence>
<dbReference type="InterPro" id="IPR003018">
    <property type="entry name" value="GAF"/>
</dbReference>
<dbReference type="AlphaFoldDB" id="A0A5C4VDV5"/>
<dbReference type="Pfam" id="PF08448">
    <property type="entry name" value="PAS_4"/>
    <property type="match status" value="1"/>
</dbReference>
<evidence type="ECO:0000256" key="11">
    <source>
        <dbReference type="ARBA" id="ARBA00023211"/>
    </source>
</evidence>
<dbReference type="InterPro" id="IPR052016">
    <property type="entry name" value="Bact_Sigma-Reg"/>
</dbReference>
<dbReference type="Proteomes" id="UP000312512">
    <property type="component" value="Unassembled WGS sequence"/>
</dbReference>
<comment type="catalytic activity">
    <reaction evidence="12">
        <text>O-phospho-L-seryl-[protein] + H2O = L-seryl-[protein] + phosphate</text>
        <dbReference type="Rhea" id="RHEA:20629"/>
        <dbReference type="Rhea" id="RHEA-COMP:9863"/>
        <dbReference type="Rhea" id="RHEA-COMP:11604"/>
        <dbReference type="ChEBI" id="CHEBI:15377"/>
        <dbReference type="ChEBI" id="CHEBI:29999"/>
        <dbReference type="ChEBI" id="CHEBI:43474"/>
        <dbReference type="ChEBI" id="CHEBI:83421"/>
        <dbReference type="EC" id="3.1.3.16"/>
    </reaction>
</comment>
<dbReference type="SUPFAM" id="SSF55781">
    <property type="entry name" value="GAF domain-like"/>
    <property type="match status" value="1"/>
</dbReference>
<keyword evidence="7" id="KW-0378">Hydrolase</keyword>
<dbReference type="Pfam" id="PF07228">
    <property type="entry name" value="SpoIIE"/>
    <property type="match status" value="1"/>
</dbReference>
<keyword evidence="9" id="KW-0460">Magnesium</keyword>
<dbReference type="CDD" id="cd00130">
    <property type="entry name" value="PAS"/>
    <property type="match status" value="1"/>
</dbReference>
<evidence type="ECO:0000256" key="5">
    <source>
        <dbReference type="ARBA" id="ARBA00022741"/>
    </source>
</evidence>
<dbReference type="InterPro" id="IPR001610">
    <property type="entry name" value="PAC"/>
</dbReference>
<dbReference type="Pfam" id="PF01590">
    <property type="entry name" value="GAF"/>
    <property type="match status" value="1"/>
</dbReference>
<evidence type="ECO:0000256" key="14">
    <source>
        <dbReference type="ARBA" id="ARBA00075117"/>
    </source>
</evidence>
<keyword evidence="6" id="KW-0418">Kinase</keyword>
<keyword evidence="18" id="KW-1185">Reference proteome</keyword>
<dbReference type="FunFam" id="3.60.40.10:FF:000005">
    <property type="entry name" value="Serine/threonine protein phosphatase"/>
    <property type="match status" value="1"/>
</dbReference>
<accession>A0A5C4VDV5</accession>
<dbReference type="Pfam" id="PF08447">
    <property type="entry name" value="PAS_3"/>
    <property type="match status" value="1"/>
</dbReference>
<keyword evidence="4" id="KW-0479">Metal-binding</keyword>
<dbReference type="NCBIfam" id="TIGR00229">
    <property type="entry name" value="sensory_box"/>
    <property type="match status" value="1"/>
</dbReference>
<feature type="domain" description="PAS" evidence="16">
    <location>
        <begin position="150"/>
        <end position="220"/>
    </location>
</feature>
<name>A0A5C4VDV5_9ACTN</name>
<dbReference type="InterPro" id="IPR013656">
    <property type="entry name" value="PAS_4"/>
</dbReference>
<dbReference type="RefSeq" id="WP_139636809.1">
    <property type="nucleotide sequence ID" value="NZ_VDLX02000024.1"/>
</dbReference>
<dbReference type="Gene3D" id="3.60.40.10">
    <property type="entry name" value="PPM-type phosphatase domain"/>
    <property type="match status" value="1"/>
</dbReference>
<dbReference type="PANTHER" id="PTHR43156:SF2">
    <property type="entry name" value="STAGE II SPORULATION PROTEIN E"/>
    <property type="match status" value="1"/>
</dbReference>
<evidence type="ECO:0000256" key="12">
    <source>
        <dbReference type="ARBA" id="ARBA00047761"/>
    </source>
</evidence>
<dbReference type="InterPro" id="IPR013655">
    <property type="entry name" value="PAS_fold_3"/>
</dbReference>
<comment type="caution">
    <text evidence="17">The sequence shown here is derived from an EMBL/GenBank/DDBJ whole genome shotgun (WGS) entry which is preliminary data.</text>
</comment>
<evidence type="ECO:0000256" key="2">
    <source>
        <dbReference type="ARBA" id="ARBA00022553"/>
    </source>
</evidence>
<proteinExistence type="predicted"/>
<dbReference type="GO" id="GO:0016301">
    <property type="term" value="F:kinase activity"/>
    <property type="evidence" value="ECO:0007669"/>
    <property type="project" value="UniProtKB-KW"/>
</dbReference>
<evidence type="ECO:0000256" key="7">
    <source>
        <dbReference type="ARBA" id="ARBA00022801"/>
    </source>
</evidence>
<evidence type="ECO:0000313" key="18">
    <source>
        <dbReference type="Proteomes" id="UP000312512"/>
    </source>
</evidence>
<comment type="function">
    <text evidence="13">Primarily acts as an independent SigF regulator that is sensitive to the osmosensory signal, mediating the cross talk of PknD with the SigF regulon. Possesses both phosphatase and kinase activities. The kinase domain functions as a classic anti-sigma factor-like kinase to phosphorylate the anti-anti-sigma factor domain at the canonical regulatory site, and the phosphatase domain antagonizes this activity.</text>
</comment>
<dbReference type="PROSITE" id="PS50112">
    <property type="entry name" value="PAS"/>
    <property type="match status" value="1"/>
</dbReference>
<dbReference type="GO" id="GO:0046872">
    <property type="term" value="F:metal ion binding"/>
    <property type="evidence" value="ECO:0007669"/>
    <property type="project" value="UniProtKB-KW"/>
</dbReference>
<dbReference type="Gene3D" id="3.30.450.20">
    <property type="entry name" value="PAS domain"/>
    <property type="match status" value="2"/>
</dbReference>
<dbReference type="GO" id="GO:0004722">
    <property type="term" value="F:protein serine/threonine phosphatase activity"/>
    <property type="evidence" value="ECO:0007669"/>
    <property type="project" value="UniProtKB-EC"/>
</dbReference>
<dbReference type="EMBL" id="VDLX02000024">
    <property type="protein sequence ID" value="KAB8188577.1"/>
    <property type="molecule type" value="Genomic_DNA"/>
</dbReference>
<keyword evidence="10" id="KW-0904">Protein phosphatase</keyword>
<gene>
    <name evidence="17" type="ORF">FH608_043190</name>
</gene>
<evidence type="ECO:0000256" key="13">
    <source>
        <dbReference type="ARBA" id="ARBA00056274"/>
    </source>
</evidence>
<dbReference type="EC" id="3.1.3.16" evidence="1"/>
<keyword evidence="11" id="KW-0464">Manganese</keyword>
<dbReference type="InterPro" id="IPR029016">
    <property type="entry name" value="GAF-like_dom_sf"/>
</dbReference>
<evidence type="ECO:0000256" key="6">
    <source>
        <dbReference type="ARBA" id="ARBA00022777"/>
    </source>
</evidence>
<evidence type="ECO:0000256" key="10">
    <source>
        <dbReference type="ARBA" id="ARBA00022912"/>
    </source>
</evidence>
<dbReference type="InterPro" id="IPR035965">
    <property type="entry name" value="PAS-like_dom_sf"/>
</dbReference>
<dbReference type="GO" id="GO:0005524">
    <property type="term" value="F:ATP binding"/>
    <property type="evidence" value="ECO:0007669"/>
    <property type="project" value="UniProtKB-KW"/>
</dbReference>
<dbReference type="OrthoDB" id="118142at2"/>
<dbReference type="SUPFAM" id="SSF81606">
    <property type="entry name" value="PP2C-like"/>
    <property type="match status" value="1"/>
</dbReference>
<dbReference type="InterPro" id="IPR001932">
    <property type="entry name" value="PPM-type_phosphatase-like_dom"/>
</dbReference>
<keyword evidence="3" id="KW-0808">Transferase</keyword>
<dbReference type="SMART" id="SM00091">
    <property type="entry name" value="PAS"/>
    <property type="match status" value="2"/>
</dbReference>
<keyword evidence="5" id="KW-0547">Nucleotide-binding</keyword>
<evidence type="ECO:0000256" key="4">
    <source>
        <dbReference type="ARBA" id="ARBA00022723"/>
    </source>
</evidence>